<evidence type="ECO:0000259" key="3">
    <source>
        <dbReference type="PROSITE" id="PS50158"/>
    </source>
</evidence>
<dbReference type="Pfam" id="PF25597">
    <property type="entry name" value="SH3_retrovirus"/>
    <property type="match status" value="1"/>
</dbReference>
<dbReference type="InterPro" id="IPR057670">
    <property type="entry name" value="SH3_retrovirus"/>
</dbReference>
<dbReference type="GO" id="GO:0003676">
    <property type="term" value="F:nucleic acid binding"/>
    <property type="evidence" value="ECO:0007669"/>
    <property type="project" value="InterPro"/>
</dbReference>
<dbReference type="InterPro" id="IPR036875">
    <property type="entry name" value="Znf_CCHC_sf"/>
</dbReference>
<keyword evidence="1" id="KW-0479">Metal-binding</keyword>
<dbReference type="GO" id="GO:0008270">
    <property type="term" value="F:zinc ion binding"/>
    <property type="evidence" value="ECO:0007669"/>
    <property type="project" value="UniProtKB-KW"/>
</dbReference>
<feature type="domain" description="CCHC-type" evidence="3">
    <location>
        <begin position="44"/>
        <end position="59"/>
    </location>
</feature>
<evidence type="ECO:0000313" key="4">
    <source>
        <dbReference type="EMBL" id="GEV40334.1"/>
    </source>
</evidence>
<evidence type="ECO:0000256" key="2">
    <source>
        <dbReference type="SAM" id="MobiDB-lite"/>
    </source>
</evidence>
<proteinExistence type="predicted"/>
<dbReference type="Pfam" id="PF00098">
    <property type="entry name" value="zf-CCHC"/>
    <property type="match status" value="1"/>
</dbReference>
<protein>
    <submittedName>
        <fullName evidence="4">Gag-Pol polyprotein</fullName>
    </submittedName>
</protein>
<dbReference type="AlphaFoldDB" id="A0A699GUW3"/>
<dbReference type="InterPro" id="IPR025724">
    <property type="entry name" value="GAG-pre-integrase_dom"/>
</dbReference>
<gene>
    <name evidence="4" type="ORF">Tci_112311</name>
</gene>
<dbReference type="Gene3D" id="4.10.60.10">
    <property type="entry name" value="Zinc finger, CCHC-type"/>
    <property type="match status" value="1"/>
</dbReference>
<dbReference type="SMART" id="SM00343">
    <property type="entry name" value="ZnF_C2HC"/>
    <property type="match status" value="1"/>
</dbReference>
<keyword evidence="1" id="KW-0863">Zinc-finger</keyword>
<dbReference type="InterPro" id="IPR001878">
    <property type="entry name" value="Znf_CCHC"/>
</dbReference>
<feature type="region of interest" description="Disordered" evidence="2">
    <location>
        <begin position="605"/>
        <end position="653"/>
    </location>
</feature>
<reference evidence="4" key="1">
    <citation type="journal article" date="2019" name="Sci. Rep.">
        <title>Draft genome of Tanacetum cinerariifolium, the natural source of mosquito coil.</title>
        <authorList>
            <person name="Yamashiro T."/>
            <person name="Shiraishi A."/>
            <person name="Satake H."/>
            <person name="Nakayama K."/>
        </authorList>
    </citation>
    <scope>NUCLEOTIDE SEQUENCE</scope>
</reference>
<dbReference type="Pfam" id="PF13976">
    <property type="entry name" value="gag_pre-integrs"/>
    <property type="match status" value="1"/>
</dbReference>
<accession>A0A699GUW3</accession>
<organism evidence="4">
    <name type="scientific">Tanacetum cinerariifolium</name>
    <name type="common">Dalmatian daisy</name>
    <name type="synonym">Chrysanthemum cinerariifolium</name>
    <dbReference type="NCBI Taxonomy" id="118510"/>
    <lineage>
        <taxon>Eukaryota</taxon>
        <taxon>Viridiplantae</taxon>
        <taxon>Streptophyta</taxon>
        <taxon>Embryophyta</taxon>
        <taxon>Tracheophyta</taxon>
        <taxon>Spermatophyta</taxon>
        <taxon>Magnoliopsida</taxon>
        <taxon>eudicotyledons</taxon>
        <taxon>Gunneridae</taxon>
        <taxon>Pentapetalae</taxon>
        <taxon>asterids</taxon>
        <taxon>campanulids</taxon>
        <taxon>Asterales</taxon>
        <taxon>Asteraceae</taxon>
        <taxon>Asteroideae</taxon>
        <taxon>Anthemideae</taxon>
        <taxon>Anthemidinae</taxon>
        <taxon>Tanacetum</taxon>
    </lineage>
</organism>
<feature type="compositionally biased region" description="Polar residues" evidence="2">
    <location>
        <begin position="605"/>
        <end position="640"/>
    </location>
</feature>
<dbReference type="SUPFAM" id="SSF57756">
    <property type="entry name" value="Retrovirus zinc finger-like domains"/>
    <property type="match status" value="1"/>
</dbReference>
<name>A0A699GUW3_TANCI</name>
<sequence>MVKVWKVVKQQHKLDEFGNQRTINVVGARENVGSPVVQQSGIQCFKCKEFGHYAKECRKPKRVKDSAYHKEKMLLCKQVEKGVPLQAEQYDWLTNMDEEIDEQELEAHYSYMAKIQENDQDDVESDDEHVALANLKLDVDENKKIQKKLKKANTTLAQELKECKTILAETSKTLRESNSVWDNIIDNAWVKHTKDQFYAPTAQDINIQIKTCLMPLALKTQNDSFIFVHELKQETHVDLKYVESLEKEIDEHESDKAEFINTISLMSKEVHKKTSALSLISLMGVSVWEGAEAVHLQAEEIKLEYSWNIVTDSRVTPSWREIVSLAITSNVNAVCATCGKCLVDSDHFACVTKMLNDMNARTKKPIVVPISTRKPKGHANKSFAPILGYEDLVQRNITINKGNDLLTDNRGSDLHTISLQESTSSNPLCLMAKALPTQAWLWHRRLSHLNFDYINLLLKKDIVIGLPKLKYVKDQLCYSCKVSKAKRNSFKLKAVPNKMKEKGNPCILVGYSTQSKGYHVYNKRTRLIVESIHIRFDEIKEMSETYVANDTLGLVPQQQKTSDYDNCDPVPQLQNVSSSADAHVPSQQELDLLFGPLYDEFFTTDTSSVNKSSSPTNNSNQQDTQPTTNIQPTLEPSTPTYVHAEENNDNQAE</sequence>
<evidence type="ECO:0000256" key="1">
    <source>
        <dbReference type="PROSITE-ProRule" id="PRU00047"/>
    </source>
</evidence>
<dbReference type="PROSITE" id="PS50158">
    <property type="entry name" value="ZF_CCHC"/>
    <property type="match status" value="1"/>
</dbReference>
<comment type="caution">
    <text evidence="4">The sequence shown here is derived from an EMBL/GenBank/DDBJ whole genome shotgun (WGS) entry which is preliminary data.</text>
</comment>
<keyword evidence="1" id="KW-0862">Zinc</keyword>
<dbReference type="EMBL" id="BKCJ010022532">
    <property type="protein sequence ID" value="GEV40334.1"/>
    <property type="molecule type" value="Genomic_DNA"/>
</dbReference>